<name>A0A3D9IG78_9BACL</name>
<reference evidence="1 2" key="1">
    <citation type="submission" date="2018-07" db="EMBL/GenBank/DDBJ databases">
        <title>Genomic Encyclopedia of Type Strains, Phase III (KMG-III): the genomes of soil and plant-associated and newly described type strains.</title>
        <authorList>
            <person name="Whitman W."/>
        </authorList>
    </citation>
    <scope>NUCLEOTIDE SEQUENCE [LARGE SCALE GENOMIC DNA]</scope>
    <source>
        <strain evidence="1 2">CECT 7287</strain>
    </source>
</reference>
<accession>A0A3D9IG78</accession>
<protein>
    <submittedName>
        <fullName evidence="1">Uncharacterized protein (AIM24 family)</fullName>
    </submittedName>
</protein>
<dbReference type="Proteomes" id="UP000256977">
    <property type="component" value="Unassembled WGS sequence"/>
</dbReference>
<sequence>MRVDAPPNLGHVRIDLDGEETLQLLHPKALLAFHGDPRHREDRFMDLSGMYRKRKLIKSELRGPASLILGMMPGCLMEVVDIPEDSNLLFDFRHVLFYTDGMTMKSRVQTFKNAWITRELVRMRFSGPGRIGLLSSGSIATLQLDPYVPLFVEAGSLVAYPENASIKLSVYGNPLATQHMNVQWEMTGTGPILMQTGFRDSALEDQIHKDSIVRRTLRELLPFGGVYIR</sequence>
<dbReference type="RefSeq" id="WP_116064086.1">
    <property type="nucleotide sequence ID" value="NZ_QRDZ01000029.1"/>
</dbReference>
<gene>
    <name evidence="1" type="ORF">DFP98_12960</name>
</gene>
<proteinExistence type="predicted"/>
<dbReference type="InterPro" id="IPR016031">
    <property type="entry name" value="Trp_RNA-bd_attenuator-like_dom"/>
</dbReference>
<dbReference type="Gene3D" id="3.60.160.10">
    <property type="entry name" value="Mitochondrial biogenesis AIM24"/>
    <property type="match status" value="1"/>
</dbReference>
<dbReference type="OrthoDB" id="2632108at2"/>
<evidence type="ECO:0000313" key="1">
    <source>
        <dbReference type="EMBL" id="RED60647.1"/>
    </source>
</evidence>
<dbReference type="Pfam" id="PF01987">
    <property type="entry name" value="AIM24"/>
    <property type="match status" value="1"/>
</dbReference>
<organism evidence="1 2">
    <name type="scientific">Cohnella phaseoli</name>
    <dbReference type="NCBI Taxonomy" id="456490"/>
    <lineage>
        <taxon>Bacteria</taxon>
        <taxon>Bacillati</taxon>
        <taxon>Bacillota</taxon>
        <taxon>Bacilli</taxon>
        <taxon>Bacillales</taxon>
        <taxon>Paenibacillaceae</taxon>
        <taxon>Cohnella</taxon>
    </lineage>
</organism>
<dbReference type="InterPro" id="IPR002838">
    <property type="entry name" value="AIM24"/>
</dbReference>
<keyword evidence="2" id="KW-1185">Reference proteome</keyword>
<comment type="caution">
    <text evidence="1">The sequence shown here is derived from an EMBL/GenBank/DDBJ whole genome shotgun (WGS) entry which is preliminary data.</text>
</comment>
<dbReference type="EMBL" id="QRDZ01000029">
    <property type="protein sequence ID" value="RED60647.1"/>
    <property type="molecule type" value="Genomic_DNA"/>
</dbReference>
<evidence type="ECO:0000313" key="2">
    <source>
        <dbReference type="Proteomes" id="UP000256977"/>
    </source>
</evidence>
<dbReference type="AlphaFoldDB" id="A0A3D9IG78"/>
<dbReference type="InterPro" id="IPR036983">
    <property type="entry name" value="AIM24_sf"/>
</dbReference>
<dbReference type="SUPFAM" id="SSF51219">
    <property type="entry name" value="TRAP-like"/>
    <property type="match status" value="1"/>
</dbReference>